<organism evidence="19 20">
    <name type="scientific">Gnathostoma spinigerum</name>
    <dbReference type="NCBI Taxonomy" id="75299"/>
    <lineage>
        <taxon>Eukaryota</taxon>
        <taxon>Metazoa</taxon>
        <taxon>Ecdysozoa</taxon>
        <taxon>Nematoda</taxon>
        <taxon>Chromadorea</taxon>
        <taxon>Rhabditida</taxon>
        <taxon>Spirurina</taxon>
        <taxon>Gnathostomatomorpha</taxon>
        <taxon>Gnathostomatoidea</taxon>
        <taxon>Gnathostomatidae</taxon>
        <taxon>Gnathostoma</taxon>
    </lineage>
</organism>
<accession>A0ABD6EL19</accession>
<evidence type="ECO:0000256" key="14">
    <source>
        <dbReference type="PROSITE-ProRule" id="PRU01211"/>
    </source>
</evidence>
<dbReference type="GO" id="GO:0004222">
    <property type="term" value="F:metalloendopeptidase activity"/>
    <property type="evidence" value="ECO:0007669"/>
    <property type="project" value="UniProtKB-UniRule"/>
</dbReference>
<dbReference type="FunFam" id="3.40.390.10:FF:000083">
    <property type="entry name" value="Zinc metalloproteinase"/>
    <property type="match status" value="1"/>
</dbReference>
<feature type="domain" description="CUB" evidence="17">
    <location>
        <begin position="404"/>
        <end position="518"/>
    </location>
</feature>
<evidence type="ECO:0000256" key="9">
    <source>
        <dbReference type="ARBA" id="ARBA00023049"/>
    </source>
</evidence>
<keyword evidence="10" id="KW-1015">Disulfide bond</keyword>
<keyword evidence="5 14" id="KW-0479">Metal-binding</keyword>
<dbReference type="PANTHER" id="PTHR10127">
    <property type="entry name" value="DISCOIDIN, CUB, EGF, LAMININ , AND ZINC METALLOPROTEASE DOMAIN CONTAINING"/>
    <property type="match status" value="1"/>
</dbReference>
<dbReference type="PIRSF" id="PIRSF036365">
    <property type="entry name" value="Astacin_nematoda"/>
    <property type="match status" value="1"/>
</dbReference>
<evidence type="ECO:0000256" key="7">
    <source>
        <dbReference type="ARBA" id="ARBA00022801"/>
    </source>
</evidence>
<keyword evidence="20" id="KW-1185">Reference proteome</keyword>
<dbReference type="PROSITE" id="PS01180">
    <property type="entry name" value="CUB"/>
    <property type="match status" value="1"/>
</dbReference>
<dbReference type="Proteomes" id="UP001608902">
    <property type="component" value="Unassembled WGS sequence"/>
</dbReference>
<dbReference type="PANTHER" id="PTHR10127:SF810">
    <property type="entry name" value="ZINC METALLOPROTEINASE NAS-38"/>
    <property type="match status" value="1"/>
</dbReference>
<dbReference type="SMART" id="SM00042">
    <property type="entry name" value="CUB"/>
    <property type="match status" value="1"/>
</dbReference>
<evidence type="ECO:0000256" key="1">
    <source>
        <dbReference type="ARBA" id="ARBA00004613"/>
    </source>
</evidence>
<dbReference type="SMART" id="SM00209">
    <property type="entry name" value="TSP1"/>
    <property type="match status" value="1"/>
</dbReference>
<feature type="binding site" evidence="14">
    <location>
        <position position="262"/>
    </location>
    <ligand>
        <name>Zn(2+)</name>
        <dbReference type="ChEBI" id="CHEBI:29105"/>
        <note>catalytic</note>
    </ligand>
</feature>
<dbReference type="GO" id="GO:0006508">
    <property type="term" value="P:proteolysis"/>
    <property type="evidence" value="ECO:0007669"/>
    <property type="project" value="UniProtKB-KW"/>
</dbReference>
<dbReference type="InterPro" id="IPR036383">
    <property type="entry name" value="TSP1_rpt_sf"/>
</dbReference>
<evidence type="ECO:0000313" key="20">
    <source>
        <dbReference type="Proteomes" id="UP001608902"/>
    </source>
</evidence>
<dbReference type="Gene3D" id="2.20.100.10">
    <property type="entry name" value="Thrombospondin type-1 (TSP1) repeat"/>
    <property type="match status" value="1"/>
</dbReference>
<dbReference type="InterPro" id="IPR024079">
    <property type="entry name" value="MetalloPept_cat_dom_sf"/>
</dbReference>
<evidence type="ECO:0000256" key="16">
    <source>
        <dbReference type="SAM" id="MobiDB-lite"/>
    </source>
</evidence>
<evidence type="ECO:0000256" key="11">
    <source>
        <dbReference type="ARBA" id="ARBA00023180"/>
    </source>
</evidence>
<comment type="cofactor">
    <cofactor evidence="14 15">
        <name>Zn(2+)</name>
        <dbReference type="ChEBI" id="CHEBI:29105"/>
    </cofactor>
    <text evidence="14 15">Binds 1 zinc ion per subunit.</text>
</comment>
<dbReference type="InterPro" id="IPR001506">
    <property type="entry name" value="Peptidase_M12A"/>
</dbReference>
<dbReference type="Pfam" id="PF00431">
    <property type="entry name" value="CUB"/>
    <property type="match status" value="1"/>
</dbReference>
<evidence type="ECO:0000313" key="19">
    <source>
        <dbReference type="EMBL" id="MFH4976965.1"/>
    </source>
</evidence>
<sequence length="735" mass="81282">MIACCSNAVVDAFDICDCILPIAAAHTFRRSFVTPIITDLSSMYSQTTFAIFVLVTFVPNVSVIKTRKASPRSLNRIKRLIDQKLEKELENQAAAGQDDDIHFERKNPNAKRHYDELSVNNPDDYFQGDVDLTEAQVEAIETELLNDGSDDERSSPKDKVRGKRKVGREPFYVKWIGEIPINFDFAASVPQSTREKIRQAIALWEKKTCVRFKEGGRNVDRLEFFDGGGCSSFVGKTGGTQGISIATPGCDQVGIISHEIGHALGIFHEQARYDQNKFILINYRNIPLSRWNNFQPISFQQSENYGLPYDTGSVMHYGAFGFARDPYVPTIVTKDRSQQFTIGQRQGPSFLDFAAINLAYHCADHCAPLNCQNGGYVNPNDCLRCLCPDGFGGSLCELPQYSSCGALIKVSTQFINLSSPNYPDFSPSAIDCIWLLEAPPDGKVYLQFTEVFHFQCEDTCEMSYVEIKASADFRVTGYRFCCSKRPETTFTSATNRMILIFHSHDYGVQGFRARVWSDRAPVKKTSPQAPDITPIKSIPEVAPATKSTSGQLLLSTNLASTPTTTSKSSTVPLVSTSSPASLPVSISSLTVSTTSPFSPTTIAITSVSTKSPSKKSNETIDTPAPNGSKPDEHCLCGPWSEWTGPCTQECGGCGRRSRLRQCNMENCRNEEKRACGFNVCPTGTNFILNNGEFHILWKGCCVGLFRVGDECAAIEDVEKLLRVLSSIFVFGNWNI</sequence>
<keyword evidence="8 14" id="KW-0862">Zinc</keyword>
<evidence type="ECO:0000256" key="2">
    <source>
        <dbReference type="ARBA" id="ARBA00022525"/>
    </source>
</evidence>
<dbReference type="InterPro" id="IPR034035">
    <property type="entry name" value="Astacin-like_dom"/>
</dbReference>
<keyword evidence="2 12" id="KW-0964">Secreted</keyword>
<dbReference type="PROSITE" id="PS00022">
    <property type="entry name" value="EGF_1"/>
    <property type="match status" value="1"/>
</dbReference>
<dbReference type="CDD" id="cd00041">
    <property type="entry name" value="CUB"/>
    <property type="match status" value="1"/>
</dbReference>
<dbReference type="Pfam" id="PF01400">
    <property type="entry name" value="Astacin"/>
    <property type="match status" value="1"/>
</dbReference>
<evidence type="ECO:0000256" key="5">
    <source>
        <dbReference type="ARBA" id="ARBA00022723"/>
    </source>
</evidence>
<dbReference type="SMART" id="SM00235">
    <property type="entry name" value="ZnMc"/>
    <property type="match status" value="1"/>
</dbReference>
<keyword evidence="7 14" id="KW-0378">Hydrolase</keyword>
<name>A0ABD6EL19_9BILA</name>
<evidence type="ECO:0000256" key="4">
    <source>
        <dbReference type="ARBA" id="ARBA00022670"/>
    </source>
</evidence>
<protein>
    <recommendedName>
        <fullName evidence="12">Zinc metalloproteinase</fullName>
    </recommendedName>
</protein>
<dbReference type="PROSITE" id="PS50092">
    <property type="entry name" value="TSP1"/>
    <property type="match status" value="1"/>
</dbReference>
<evidence type="ECO:0000256" key="6">
    <source>
        <dbReference type="ARBA" id="ARBA00022729"/>
    </source>
</evidence>
<evidence type="ECO:0000256" key="10">
    <source>
        <dbReference type="ARBA" id="ARBA00023157"/>
    </source>
</evidence>
<feature type="region of interest" description="Disordered" evidence="16">
    <location>
        <begin position="143"/>
        <end position="162"/>
    </location>
</feature>
<dbReference type="InterPro" id="IPR006026">
    <property type="entry name" value="Peptidase_Metallo"/>
</dbReference>
<dbReference type="CDD" id="cd04280">
    <property type="entry name" value="ZnMc_astacin_like"/>
    <property type="match status" value="1"/>
</dbReference>
<feature type="region of interest" description="Disordered" evidence="16">
    <location>
        <begin position="607"/>
        <end position="628"/>
    </location>
</feature>
<evidence type="ECO:0000256" key="13">
    <source>
        <dbReference type="PROSITE-ProRule" id="PRU00059"/>
    </source>
</evidence>
<evidence type="ECO:0000259" key="18">
    <source>
        <dbReference type="PROSITE" id="PS51864"/>
    </source>
</evidence>
<dbReference type="Gene3D" id="3.40.390.10">
    <property type="entry name" value="Collagenase (Catalytic Domain)"/>
    <property type="match status" value="1"/>
</dbReference>
<dbReference type="InterPro" id="IPR000884">
    <property type="entry name" value="TSP1_rpt"/>
</dbReference>
<dbReference type="PROSITE" id="PS01186">
    <property type="entry name" value="EGF_2"/>
    <property type="match status" value="1"/>
</dbReference>
<comment type="subcellular location">
    <subcellularLocation>
        <location evidence="1 12">Secreted</location>
    </subcellularLocation>
</comment>
<proteinExistence type="predicted"/>
<evidence type="ECO:0000256" key="3">
    <source>
        <dbReference type="ARBA" id="ARBA00022536"/>
    </source>
</evidence>
<feature type="binding site" evidence="14">
    <location>
        <position position="258"/>
    </location>
    <ligand>
        <name>Zn(2+)</name>
        <dbReference type="ChEBI" id="CHEBI:29105"/>
        <note>catalytic</note>
    </ligand>
</feature>
<gene>
    <name evidence="19" type="ORF">AB6A40_003674</name>
</gene>
<keyword evidence="9 14" id="KW-0482">Metalloprotease</keyword>
<evidence type="ECO:0000256" key="8">
    <source>
        <dbReference type="ARBA" id="ARBA00022833"/>
    </source>
</evidence>
<keyword evidence="4 14" id="KW-0645">Protease</keyword>
<dbReference type="GO" id="GO:0005576">
    <property type="term" value="C:extracellular region"/>
    <property type="evidence" value="ECO:0007669"/>
    <property type="project" value="UniProtKB-SubCell"/>
</dbReference>
<dbReference type="SUPFAM" id="SSF49854">
    <property type="entry name" value="Spermadhesin, CUB domain"/>
    <property type="match status" value="1"/>
</dbReference>
<evidence type="ECO:0000256" key="12">
    <source>
        <dbReference type="PIRNR" id="PIRNR036365"/>
    </source>
</evidence>
<dbReference type="InterPro" id="IPR017050">
    <property type="entry name" value="Metallopeptidase_nem"/>
</dbReference>
<dbReference type="PROSITE" id="PS51864">
    <property type="entry name" value="ASTACIN"/>
    <property type="match status" value="1"/>
</dbReference>
<keyword evidence="11" id="KW-0325">Glycoprotein</keyword>
<dbReference type="InterPro" id="IPR035914">
    <property type="entry name" value="Sperma_CUB_dom_sf"/>
</dbReference>
<comment type="caution">
    <text evidence="19">The sequence shown here is derived from an EMBL/GenBank/DDBJ whole genome shotgun (WGS) entry which is preliminary data.</text>
</comment>
<comment type="caution">
    <text evidence="13">Lacks conserved residue(s) required for the propagation of feature annotation.</text>
</comment>
<feature type="binding site" evidence="14">
    <location>
        <position position="268"/>
    </location>
    <ligand>
        <name>Zn(2+)</name>
        <dbReference type="ChEBI" id="CHEBI:29105"/>
        <note>catalytic</note>
    </ligand>
</feature>
<evidence type="ECO:0000259" key="17">
    <source>
        <dbReference type="PROSITE" id="PS01180"/>
    </source>
</evidence>
<dbReference type="AlphaFoldDB" id="A0ABD6EL19"/>
<dbReference type="SUPFAM" id="SSF55486">
    <property type="entry name" value="Metalloproteases ('zincins'), catalytic domain"/>
    <property type="match status" value="1"/>
</dbReference>
<reference evidence="19 20" key="1">
    <citation type="submission" date="2024-08" db="EMBL/GenBank/DDBJ databases">
        <title>Gnathostoma spinigerum genome.</title>
        <authorList>
            <person name="Gonzalez-Bertolin B."/>
            <person name="Monzon S."/>
            <person name="Zaballos A."/>
            <person name="Jimenez P."/>
            <person name="Dekumyoy P."/>
            <person name="Varona S."/>
            <person name="Cuesta I."/>
            <person name="Sumanam S."/>
            <person name="Adisakwattana P."/>
            <person name="Gasser R.B."/>
            <person name="Hernandez-Gonzalez A."/>
            <person name="Young N.D."/>
            <person name="Perteguer M.J."/>
        </authorList>
    </citation>
    <scope>NUCLEOTIDE SEQUENCE [LARGE SCALE GENOMIC DNA]</scope>
    <source>
        <strain evidence="19">AL3</strain>
        <tissue evidence="19">Liver</tissue>
    </source>
</reference>
<evidence type="ECO:0000256" key="15">
    <source>
        <dbReference type="RuleBase" id="RU361183"/>
    </source>
</evidence>
<feature type="domain" description="Peptidase M12A" evidence="18">
    <location>
        <begin position="164"/>
        <end position="363"/>
    </location>
</feature>
<keyword evidence="3" id="KW-0245">EGF-like domain</keyword>
<dbReference type="InterPro" id="IPR000859">
    <property type="entry name" value="CUB_dom"/>
</dbReference>
<dbReference type="GO" id="GO:0008270">
    <property type="term" value="F:zinc ion binding"/>
    <property type="evidence" value="ECO:0007669"/>
    <property type="project" value="UniProtKB-UniRule"/>
</dbReference>
<feature type="active site" evidence="14">
    <location>
        <position position="259"/>
    </location>
</feature>
<dbReference type="Gene3D" id="2.60.120.290">
    <property type="entry name" value="Spermadhesin, CUB domain"/>
    <property type="match status" value="1"/>
</dbReference>
<keyword evidence="6" id="KW-0732">Signal</keyword>
<dbReference type="EMBL" id="JBGFUD010001962">
    <property type="protein sequence ID" value="MFH4976965.1"/>
    <property type="molecule type" value="Genomic_DNA"/>
</dbReference>
<dbReference type="PRINTS" id="PR00480">
    <property type="entry name" value="ASTACIN"/>
</dbReference>
<dbReference type="InterPro" id="IPR000742">
    <property type="entry name" value="EGF"/>
</dbReference>